<dbReference type="AlphaFoldDB" id="A0A2K2H626"/>
<dbReference type="EMBL" id="PPFX01000051">
    <property type="protein sequence ID" value="PNU18776.1"/>
    <property type="molecule type" value="Genomic_DNA"/>
</dbReference>
<protein>
    <recommendedName>
        <fullName evidence="3">PilZ domain-containing protein</fullName>
    </recommendedName>
</protein>
<dbReference type="Proteomes" id="UP000236340">
    <property type="component" value="Unassembled WGS sequence"/>
</dbReference>
<evidence type="ECO:0000313" key="1">
    <source>
        <dbReference type="EMBL" id="PNU18776.1"/>
    </source>
</evidence>
<organism evidence="1 2">
    <name type="scientific">Geothermobacter hydrogeniphilus</name>
    <dbReference type="NCBI Taxonomy" id="1969733"/>
    <lineage>
        <taxon>Bacteria</taxon>
        <taxon>Pseudomonadati</taxon>
        <taxon>Thermodesulfobacteriota</taxon>
        <taxon>Desulfuromonadia</taxon>
        <taxon>Desulfuromonadales</taxon>
        <taxon>Geothermobacteraceae</taxon>
        <taxon>Geothermobacter</taxon>
    </lineage>
</organism>
<proteinExistence type="predicted"/>
<evidence type="ECO:0000313" key="2">
    <source>
        <dbReference type="Proteomes" id="UP000236340"/>
    </source>
</evidence>
<dbReference type="RefSeq" id="WP_103116707.1">
    <property type="nucleotide sequence ID" value="NZ_PPFX01000051.1"/>
</dbReference>
<evidence type="ECO:0008006" key="3">
    <source>
        <dbReference type="Google" id="ProtNLM"/>
    </source>
</evidence>
<name>A0A2K2H626_9BACT</name>
<comment type="caution">
    <text evidence="1">The sequence shown here is derived from an EMBL/GenBank/DDBJ whole genome shotgun (WGS) entry which is preliminary data.</text>
</comment>
<reference evidence="1 2" key="1">
    <citation type="journal article" date="2018" name="Genome Announc.">
        <title>Genome Sequence of Geothermobacter sp. HR-1 Iron Reducer from the Loihi Seamount.</title>
        <authorList>
            <person name="Smith H."/>
            <person name="Abuyen K."/>
            <person name="Tremblay J."/>
            <person name="Savalia P."/>
            <person name="Perez-Rodriguez I."/>
            <person name="Emerson D."/>
            <person name="Tully B."/>
            <person name="Amend J."/>
        </authorList>
    </citation>
    <scope>NUCLEOTIDE SEQUENCE [LARGE SCALE GENOMIC DNA]</scope>
    <source>
        <strain evidence="1 2">HR-1</strain>
    </source>
</reference>
<gene>
    <name evidence="1" type="ORF">C2E25_15885</name>
</gene>
<sequence>MIPIGSRNPFDPQRPLARLQVVLADETRSLRVGWFGLVCGGTPMITLALTEAGLSRSDLRVGQPLVLTIPLEVAGRKVTEVSFQGRLVEVRDWHGNLLLKAQLTEADGGGCRLAGRGLNRLCQVGGWKQLFLPSAHPA</sequence>
<dbReference type="OrthoDB" id="9825236at2"/>
<accession>A0A2K2H626</accession>